<dbReference type="EMBL" id="CABVPY010000129">
    <property type="protein sequence ID" value="VWC51019.1"/>
    <property type="molecule type" value="Genomic_DNA"/>
</dbReference>
<organism evidence="1 2">
    <name type="scientific">Burkholderia lata (strain ATCC 17760 / DSM 23089 / LMG 22485 / NCIMB 9086 / R18194 / 383)</name>
    <dbReference type="NCBI Taxonomy" id="482957"/>
    <lineage>
        <taxon>Bacteria</taxon>
        <taxon>Pseudomonadati</taxon>
        <taxon>Pseudomonadota</taxon>
        <taxon>Betaproteobacteria</taxon>
        <taxon>Burkholderiales</taxon>
        <taxon>Burkholderiaceae</taxon>
        <taxon>Burkholderia</taxon>
        <taxon>Burkholderia cepacia complex</taxon>
    </lineage>
</organism>
<evidence type="ECO:0000313" key="2">
    <source>
        <dbReference type="Proteomes" id="UP000494170"/>
    </source>
</evidence>
<gene>
    <name evidence="1" type="ORF">BLA6863_07888</name>
</gene>
<reference evidence="1 2" key="1">
    <citation type="submission" date="2019-09" db="EMBL/GenBank/DDBJ databases">
        <authorList>
            <person name="Depoorter E."/>
        </authorList>
    </citation>
    <scope>NUCLEOTIDE SEQUENCE [LARGE SCALE GENOMIC DNA]</scope>
    <source>
        <strain evidence="1">LMG 6863</strain>
    </source>
</reference>
<evidence type="ECO:0000313" key="1">
    <source>
        <dbReference type="EMBL" id="VWC51019.1"/>
    </source>
</evidence>
<dbReference type="Proteomes" id="UP000494170">
    <property type="component" value="Unassembled WGS sequence"/>
</dbReference>
<protein>
    <submittedName>
        <fullName evidence="1">Preprotein translocase subunit SecA</fullName>
    </submittedName>
</protein>
<accession>A0A6P2T0P0</accession>
<proteinExistence type="predicted"/>
<name>A0A6P2T0P0_BURL3</name>
<dbReference type="AlphaFoldDB" id="A0A6P2T0P0"/>
<sequence length="93" mass="10420">MSFYAPVRTSRSRQRETSMLSAHEFATLLLVHRAPEQLQIDREDVVALVERHLIVMQYDAASGEHRPALTAEGLSVVRCVQRSGESEPDVTDA</sequence>